<name>A0A5B8RK68_9ZZZZ</name>
<dbReference type="EMBL" id="MN079277">
    <property type="protein sequence ID" value="QEA07545.1"/>
    <property type="molecule type" value="Genomic_DNA"/>
</dbReference>
<dbReference type="InterPro" id="IPR001173">
    <property type="entry name" value="Glyco_trans_2-like"/>
</dbReference>
<feature type="transmembrane region" description="Helical" evidence="1">
    <location>
        <begin position="262"/>
        <end position="280"/>
    </location>
</feature>
<evidence type="ECO:0000259" key="2">
    <source>
        <dbReference type="Pfam" id="PF00535"/>
    </source>
</evidence>
<dbReference type="AlphaFoldDB" id="A0A5B8RK68"/>
<sequence>MTKTPAPQNRVSVILPAKNEADSVASVIHAIQTHLSAHEILVVDDGSSDETGSIAANAGARVLSRPYSMGNGAAVKLGARHAEGEIFVFMDADGQHDPADIQVLLDIMERDGMDMVIGARRSASQANIGRGMANALYNRLATYMTGHAIPDLTSGFRAVRAAPFRKFLYLLPNGFSYPTTITMAFFRAGYTVEYVPITARQRSGRSHIRPIRDGLRFLLIIFKVATLYSPLKIFAPASGGMFLLGLAYYAFTYISQGRFTNMSALLLTTAVLAFLIGLVSEQITQLMYKDTDQNSIHTVDNDH</sequence>
<dbReference type="PANTHER" id="PTHR48090:SF7">
    <property type="entry name" value="RFBJ PROTEIN"/>
    <property type="match status" value="1"/>
</dbReference>
<dbReference type="PANTHER" id="PTHR48090">
    <property type="entry name" value="UNDECAPRENYL-PHOSPHATE 4-DEOXY-4-FORMAMIDO-L-ARABINOSE TRANSFERASE-RELATED"/>
    <property type="match status" value="1"/>
</dbReference>
<proteinExistence type="predicted"/>
<dbReference type="InterPro" id="IPR050256">
    <property type="entry name" value="Glycosyltransferase_2"/>
</dbReference>
<keyword evidence="3" id="KW-0328">Glycosyltransferase</keyword>
<keyword evidence="3" id="KW-0808">Transferase</keyword>
<feature type="transmembrane region" description="Helical" evidence="1">
    <location>
        <begin position="237"/>
        <end position="255"/>
    </location>
</feature>
<evidence type="ECO:0000256" key="1">
    <source>
        <dbReference type="SAM" id="Phobius"/>
    </source>
</evidence>
<accession>A0A5B8RK68</accession>
<dbReference type="Gene3D" id="3.90.550.10">
    <property type="entry name" value="Spore Coat Polysaccharide Biosynthesis Protein SpsA, Chain A"/>
    <property type="match status" value="1"/>
</dbReference>
<dbReference type="SUPFAM" id="SSF53448">
    <property type="entry name" value="Nucleotide-diphospho-sugar transferases"/>
    <property type="match status" value="1"/>
</dbReference>
<dbReference type="CDD" id="cd04179">
    <property type="entry name" value="DPM_DPG-synthase_like"/>
    <property type="match status" value="1"/>
</dbReference>
<organism evidence="3">
    <name type="scientific">uncultured organism</name>
    <dbReference type="NCBI Taxonomy" id="155900"/>
    <lineage>
        <taxon>unclassified sequences</taxon>
        <taxon>environmental samples</taxon>
    </lineage>
</organism>
<dbReference type="Pfam" id="PF00535">
    <property type="entry name" value="Glycos_transf_2"/>
    <property type="match status" value="1"/>
</dbReference>
<dbReference type="InterPro" id="IPR029044">
    <property type="entry name" value="Nucleotide-diphossugar_trans"/>
</dbReference>
<dbReference type="EC" id="2.4.2.53" evidence="3"/>
<feature type="domain" description="Glycosyltransferase 2-like" evidence="2">
    <location>
        <begin position="12"/>
        <end position="166"/>
    </location>
</feature>
<keyword evidence="1" id="KW-0472">Membrane</keyword>
<reference evidence="3" key="1">
    <citation type="submission" date="2019-06" db="EMBL/GenBank/DDBJ databases">
        <authorList>
            <person name="Murdoch R.W."/>
            <person name="Fathepure B."/>
        </authorList>
    </citation>
    <scope>NUCLEOTIDE SEQUENCE</scope>
</reference>
<keyword evidence="1" id="KW-0812">Transmembrane</keyword>
<evidence type="ECO:0000313" key="3">
    <source>
        <dbReference type="EMBL" id="QEA07545.1"/>
    </source>
</evidence>
<keyword evidence="1" id="KW-1133">Transmembrane helix</keyword>
<gene>
    <name evidence="3" type="primary">arnC_4</name>
    <name evidence="3" type="ORF">KBTEX_03903</name>
</gene>
<protein>
    <submittedName>
        <fullName evidence="3">Undecaprenyl-phosphate 4-deoxy-4-formamido-L-arabinose transferase</fullName>
        <ecNumber evidence="3">2.4.2.53</ecNumber>
    </submittedName>
</protein>
<dbReference type="GO" id="GO:0099621">
    <property type="term" value="F:undecaprenyl-phosphate 4-deoxy-4-formamido-L-arabinose transferase activity"/>
    <property type="evidence" value="ECO:0007669"/>
    <property type="project" value="UniProtKB-EC"/>
</dbReference>